<dbReference type="Gramene" id="CDY68833">
    <property type="protein sequence ID" value="CDY68833"/>
    <property type="gene ID" value="GSBRNA2T00080397001"/>
</dbReference>
<dbReference type="Proteomes" id="UP000028999">
    <property type="component" value="Unassembled WGS sequence"/>
</dbReference>
<evidence type="ECO:0000313" key="1">
    <source>
        <dbReference type="EMBL" id="CDY68833.1"/>
    </source>
</evidence>
<protein>
    <submittedName>
        <fullName evidence="1">BnaAnng28490D protein</fullName>
    </submittedName>
</protein>
<proteinExistence type="predicted"/>
<dbReference type="AlphaFoldDB" id="A0A078JMV4"/>
<dbReference type="EMBL" id="LK038094">
    <property type="protein sequence ID" value="CDY68833.1"/>
    <property type="molecule type" value="Genomic_DNA"/>
</dbReference>
<name>A0A078JMV4_BRANA</name>
<keyword evidence="2" id="KW-1185">Reference proteome</keyword>
<accession>A0A078JMV4</accession>
<organism evidence="1 2">
    <name type="scientific">Brassica napus</name>
    <name type="common">Rape</name>
    <dbReference type="NCBI Taxonomy" id="3708"/>
    <lineage>
        <taxon>Eukaryota</taxon>
        <taxon>Viridiplantae</taxon>
        <taxon>Streptophyta</taxon>
        <taxon>Embryophyta</taxon>
        <taxon>Tracheophyta</taxon>
        <taxon>Spermatophyta</taxon>
        <taxon>Magnoliopsida</taxon>
        <taxon>eudicotyledons</taxon>
        <taxon>Gunneridae</taxon>
        <taxon>Pentapetalae</taxon>
        <taxon>rosids</taxon>
        <taxon>malvids</taxon>
        <taxon>Brassicales</taxon>
        <taxon>Brassicaceae</taxon>
        <taxon>Brassiceae</taxon>
        <taxon>Brassica</taxon>
    </lineage>
</organism>
<evidence type="ECO:0000313" key="2">
    <source>
        <dbReference type="Proteomes" id="UP000028999"/>
    </source>
</evidence>
<gene>
    <name evidence="1" type="primary">BnaAnng28490D</name>
    <name evidence="1" type="ORF">GSBRNA2T00080397001</name>
</gene>
<sequence length="70" mass="7699">MSELMEQFLALSVSPPLIPSLPDDITVDIVAALIALERRQGGEIWGQMESCDVVNEDGMFDMVKFVTVSL</sequence>
<dbReference type="PaxDb" id="3708-A0A078JMV4"/>
<reference evidence="1 2" key="1">
    <citation type="journal article" date="2014" name="Science">
        <title>Plant genetics. Early allopolyploid evolution in the post-Neolithic Brassica napus oilseed genome.</title>
        <authorList>
            <person name="Chalhoub B."/>
            <person name="Denoeud F."/>
            <person name="Liu S."/>
            <person name="Parkin I.A."/>
            <person name="Tang H."/>
            <person name="Wang X."/>
            <person name="Chiquet J."/>
            <person name="Belcram H."/>
            <person name="Tong C."/>
            <person name="Samans B."/>
            <person name="Correa M."/>
            <person name="Da Silva C."/>
            <person name="Just J."/>
            <person name="Falentin C."/>
            <person name="Koh C.S."/>
            <person name="Le Clainche I."/>
            <person name="Bernard M."/>
            <person name="Bento P."/>
            <person name="Noel B."/>
            <person name="Labadie K."/>
            <person name="Alberti A."/>
            <person name="Charles M."/>
            <person name="Arnaud D."/>
            <person name="Guo H."/>
            <person name="Daviaud C."/>
            <person name="Alamery S."/>
            <person name="Jabbari K."/>
            <person name="Zhao M."/>
            <person name="Edger P.P."/>
            <person name="Chelaifa H."/>
            <person name="Tack D."/>
            <person name="Lassalle G."/>
            <person name="Mestiri I."/>
            <person name="Schnel N."/>
            <person name="Le Paslier M.C."/>
            <person name="Fan G."/>
            <person name="Renault V."/>
            <person name="Bayer P.E."/>
            <person name="Golicz A.A."/>
            <person name="Manoli S."/>
            <person name="Lee T.H."/>
            <person name="Thi V.H."/>
            <person name="Chalabi S."/>
            <person name="Hu Q."/>
            <person name="Fan C."/>
            <person name="Tollenaere R."/>
            <person name="Lu Y."/>
            <person name="Battail C."/>
            <person name="Shen J."/>
            <person name="Sidebottom C.H."/>
            <person name="Wang X."/>
            <person name="Canaguier A."/>
            <person name="Chauveau A."/>
            <person name="Berard A."/>
            <person name="Deniot G."/>
            <person name="Guan M."/>
            <person name="Liu Z."/>
            <person name="Sun F."/>
            <person name="Lim Y.P."/>
            <person name="Lyons E."/>
            <person name="Town C.D."/>
            <person name="Bancroft I."/>
            <person name="Wang X."/>
            <person name="Meng J."/>
            <person name="Ma J."/>
            <person name="Pires J.C."/>
            <person name="King G.J."/>
            <person name="Brunel D."/>
            <person name="Delourme R."/>
            <person name="Renard M."/>
            <person name="Aury J.M."/>
            <person name="Adams K.L."/>
            <person name="Batley J."/>
            <person name="Snowdon R.J."/>
            <person name="Tost J."/>
            <person name="Edwards D."/>
            <person name="Zhou Y."/>
            <person name="Hua W."/>
            <person name="Sharpe A.G."/>
            <person name="Paterson A.H."/>
            <person name="Guan C."/>
            <person name="Wincker P."/>
        </authorList>
    </citation>
    <scope>NUCLEOTIDE SEQUENCE [LARGE SCALE GENOMIC DNA]</scope>
    <source>
        <strain evidence="2">cv. Darmor-bzh</strain>
    </source>
</reference>